<keyword evidence="2" id="KW-0645">Protease</keyword>
<dbReference type="Pfam" id="PF07687">
    <property type="entry name" value="M20_dimer"/>
    <property type="match status" value="1"/>
</dbReference>
<keyword evidence="5" id="KW-0862">Zinc</keyword>
<dbReference type="InterPro" id="IPR036264">
    <property type="entry name" value="Bact_exopeptidase_dim_dom"/>
</dbReference>
<evidence type="ECO:0000313" key="8">
    <source>
        <dbReference type="Proteomes" id="UP000308349"/>
    </source>
</evidence>
<dbReference type="Gene3D" id="1.10.150.900">
    <property type="match status" value="1"/>
</dbReference>
<evidence type="ECO:0000256" key="5">
    <source>
        <dbReference type="ARBA" id="ARBA00022833"/>
    </source>
</evidence>
<proteinExistence type="inferred from homology"/>
<dbReference type="PANTHER" id="PTHR45962">
    <property type="entry name" value="N-FATTY-ACYL-AMINO ACID SYNTHASE/HYDROLASE PM20D1"/>
    <property type="match status" value="1"/>
</dbReference>
<dbReference type="OrthoDB" id="7055905at2"/>
<evidence type="ECO:0000256" key="1">
    <source>
        <dbReference type="ARBA" id="ARBA00006247"/>
    </source>
</evidence>
<keyword evidence="3" id="KW-0479">Metal-binding</keyword>
<dbReference type="Gene3D" id="3.30.70.360">
    <property type="match status" value="1"/>
</dbReference>
<dbReference type="InterPro" id="IPR002933">
    <property type="entry name" value="Peptidase_M20"/>
</dbReference>
<dbReference type="Proteomes" id="UP000308349">
    <property type="component" value="Unassembled WGS sequence"/>
</dbReference>
<dbReference type="InterPro" id="IPR011650">
    <property type="entry name" value="Peptidase_M20_dimer"/>
</dbReference>
<dbReference type="EMBL" id="VBUU01000021">
    <property type="protein sequence ID" value="TLG05337.1"/>
    <property type="molecule type" value="Genomic_DNA"/>
</dbReference>
<evidence type="ECO:0000256" key="3">
    <source>
        <dbReference type="ARBA" id="ARBA00022723"/>
    </source>
</evidence>
<accession>A0A5R8PB90</accession>
<dbReference type="InterPro" id="IPR047177">
    <property type="entry name" value="Pept_M20A"/>
</dbReference>
<dbReference type="AlphaFoldDB" id="A0A5R8PB90"/>
<gene>
    <name evidence="7" type="ORF">FEK35_19430</name>
</gene>
<dbReference type="SUPFAM" id="SSF55031">
    <property type="entry name" value="Bacterial exopeptidase dimerisation domain"/>
    <property type="match status" value="1"/>
</dbReference>
<protein>
    <submittedName>
        <fullName evidence="7">M20/M25/M40 family metallo-hydrolase</fullName>
    </submittedName>
</protein>
<evidence type="ECO:0000256" key="4">
    <source>
        <dbReference type="ARBA" id="ARBA00022801"/>
    </source>
</evidence>
<dbReference type="SUPFAM" id="SSF53187">
    <property type="entry name" value="Zn-dependent exopeptidases"/>
    <property type="match status" value="1"/>
</dbReference>
<reference evidence="7 8" key="1">
    <citation type="submission" date="2019-05" db="EMBL/GenBank/DDBJ databases">
        <title>Genomes sequences of two Nocardia cyriacigeorgica environmental isolates, type strains Nocardia asteroides ATCC 19247 and Nocardia cyriacigeorgica DSM 44484.</title>
        <authorList>
            <person name="Vautrin F."/>
            <person name="Bergeron E."/>
            <person name="Dubost A."/>
            <person name="Abrouk D."/>
            <person name="Rodriguez Nava V."/>
            <person name="Pujic P."/>
        </authorList>
    </citation>
    <scope>NUCLEOTIDE SEQUENCE [LARGE SCALE GENOMIC DNA]</scope>
    <source>
        <strain evidence="7 8">EML 1456</strain>
    </source>
</reference>
<evidence type="ECO:0000256" key="2">
    <source>
        <dbReference type="ARBA" id="ARBA00022670"/>
    </source>
</evidence>
<dbReference type="GO" id="GO:0046872">
    <property type="term" value="F:metal ion binding"/>
    <property type="evidence" value="ECO:0007669"/>
    <property type="project" value="UniProtKB-KW"/>
</dbReference>
<dbReference type="Gene3D" id="3.40.630.10">
    <property type="entry name" value="Zn peptidases"/>
    <property type="match status" value="1"/>
</dbReference>
<organism evidence="7 8">
    <name type="scientific">Nocardia cyriacigeorgica</name>
    <dbReference type="NCBI Taxonomy" id="135487"/>
    <lineage>
        <taxon>Bacteria</taxon>
        <taxon>Bacillati</taxon>
        <taxon>Actinomycetota</taxon>
        <taxon>Actinomycetes</taxon>
        <taxon>Mycobacteriales</taxon>
        <taxon>Nocardiaceae</taxon>
        <taxon>Nocardia</taxon>
    </lineage>
</organism>
<evidence type="ECO:0000259" key="6">
    <source>
        <dbReference type="Pfam" id="PF07687"/>
    </source>
</evidence>
<dbReference type="PANTHER" id="PTHR45962:SF1">
    <property type="entry name" value="N-FATTY-ACYL-AMINO ACID SYNTHASE_HYDROLASE PM20D1"/>
    <property type="match status" value="1"/>
</dbReference>
<name>A0A5R8PB90_9NOCA</name>
<dbReference type="GO" id="GO:0006508">
    <property type="term" value="P:proteolysis"/>
    <property type="evidence" value="ECO:0007669"/>
    <property type="project" value="UniProtKB-KW"/>
</dbReference>
<feature type="domain" description="Peptidase M20 dimerisation" evidence="6">
    <location>
        <begin position="219"/>
        <end position="365"/>
    </location>
</feature>
<keyword evidence="4 7" id="KW-0378">Hydrolase</keyword>
<dbReference type="Pfam" id="PF01546">
    <property type="entry name" value="Peptidase_M20"/>
    <property type="match status" value="1"/>
</dbReference>
<comment type="similarity">
    <text evidence="1">Belongs to the peptidase M20A family.</text>
</comment>
<sequence>MTYTRVNRARIAPARLLVRGSTMPDNVIDIDRAVQRFSRLLQIPTVSTRDENDTDWAQFDRFRETLDALYPLIAAKLPKQTFAGHTVVYHWDTGSPDEPIVLMAHQDVVSAGDPDGWTHPPFSGTVADGVIWGRGAIDDKGPLTCILEAVEHLLAQGFTPDRDVYLLFGHNEEVAGDGVPTVVEYFRQQGIVPGLVIDEGGAVAGDLFPLAQKIAAIGTAEKGILDLRLTARDPGGHASMPGKNPATTRIARALVKLGEFEFPPVITPPIMEMLTVMGTHAGGPLGAVLARAERLHWLITRLMPRSGPLMNAMIRTTAVPTVLEGSKGTNVMAETARAVVNVRILTGETVEGTVERIRKVIDDPDVRLDILTASEPTPVSPTTGAAFDRVEKAVTQTFPGAVTSPFLVVGATDARHLAQISDYVYRFYPFELDAGARGRIHSTDEQLTVEALAGGIRFYEAVLRATH</sequence>
<evidence type="ECO:0000313" key="7">
    <source>
        <dbReference type="EMBL" id="TLG05337.1"/>
    </source>
</evidence>
<comment type="caution">
    <text evidence="7">The sequence shown here is derived from an EMBL/GenBank/DDBJ whole genome shotgun (WGS) entry which is preliminary data.</text>
</comment>
<dbReference type="GO" id="GO:0008233">
    <property type="term" value="F:peptidase activity"/>
    <property type="evidence" value="ECO:0007669"/>
    <property type="project" value="UniProtKB-KW"/>
</dbReference>